<dbReference type="AlphaFoldDB" id="A0A1J4KSH4"/>
<dbReference type="VEuPathDB" id="TrichDB:TRFO_15506"/>
<reference evidence="2" key="1">
    <citation type="submission" date="2016-10" db="EMBL/GenBank/DDBJ databases">
        <authorList>
            <person name="Benchimol M."/>
            <person name="Almeida L.G."/>
            <person name="Vasconcelos A.T."/>
            <person name="Perreira-Neves A."/>
            <person name="Rosa I.A."/>
            <person name="Tasca T."/>
            <person name="Bogo M.R."/>
            <person name="de Souza W."/>
        </authorList>
    </citation>
    <scope>NUCLEOTIDE SEQUENCE [LARGE SCALE GENOMIC DNA]</scope>
    <source>
        <strain evidence="2">K</strain>
    </source>
</reference>
<dbReference type="RefSeq" id="XP_068367347.1">
    <property type="nucleotide sequence ID" value="XM_068498425.1"/>
</dbReference>
<keyword evidence="3" id="KW-1185">Reference proteome</keyword>
<dbReference type="EMBL" id="MLAK01000412">
    <property type="protein sequence ID" value="OHT14211.1"/>
    <property type="molecule type" value="Genomic_DNA"/>
</dbReference>
<gene>
    <name evidence="2" type="ORF">TRFO_15506</name>
</gene>
<evidence type="ECO:0000256" key="1">
    <source>
        <dbReference type="SAM" id="MobiDB-lite"/>
    </source>
</evidence>
<accession>A0A1J4KSH4</accession>
<sequence>MRRIPQSEVQKIIERVTKEAKAKTGTWSLATCNEIRKSIPTFNEKDIQIFMSTILNLMENDTTSSSDDQTLGSDSNCTTSVISRYSSDDRSSTTDPQNVPLKPMPHMLAVNTPSHLSSTNECKYKLAQLCCLLHNMKIFHVETFLCQHFQDFERIAKNVNTELPLGEATSKLIISLLELETPNTSTENARRRSSASNLLFLSRPMDQNSKLGSKTPEPSSLNFSKPKFI</sequence>
<evidence type="ECO:0000313" key="2">
    <source>
        <dbReference type="EMBL" id="OHT14211.1"/>
    </source>
</evidence>
<protein>
    <submittedName>
        <fullName evidence="2">Uncharacterized protein</fullName>
    </submittedName>
</protein>
<dbReference type="GeneID" id="94833129"/>
<dbReference type="Proteomes" id="UP000179807">
    <property type="component" value="Unassembled WGS sequence"/>
</dbReference>
<feature type="region of interest" description="Disordered" evidence="1">
    <location>
        <begin position="84"/>
        <end position="104"/>
    </location>
</feature>
<proteinExistence type="predicted"/>
<comment type="caution">
    <text evidence="2">The sequence shown here is derived from an EMBL/GenBank/DDBJ whole genome shotgun (WGS) entry which is preliminary data.</text>
</comment>
<organism evidence="2 3">
    <name type="scientific">Tritrichomonas foetus</name>
    <dbReference type="NCBI Taxonomy" id="1144522"/>
    <lineage>
        <taxon>Eukaryota</taxon>
        <taxon>Metamonada</taxon>
        <taxon>Parabasalia</taxon>
        <taxon>Tritrichomonadida</taxon>
        <taxon>Tritrichomonadidae</taxon>
        <taxon>Tritrichomonas</taxon>
    </lineage>
</organism>
<name>A0A1J4KSH4_9EUKA</name>
<feature type="region of interest" description="Disordered" evidence="1">
    <location>
        <begin position="206"/>
        <end position="229"/>
    </location>
</feature>
<feature type="compositionally biased region" description="Polar residues" evidence="1">
    <location>
        <begin position="206"/>
        <end position="223"/>
    </location>
</feature>
<evidence type="ECO:0000313" key="3">
    <source>
        <dbReference type="Proteomes" id="UP000179807"/>
    </source>
</evidence>